<dbReference type="GO" id="GO:0000272">
    <property type="term" value="P:polysaccharide catabolic process"/>
    <property type="evidence" value="ECO:0007669"/>
    <property type="project" value="UniProtKB-KW"/>
</dbReference>
<accession>A0AAD5YI49</accession>
<feature type="chain" id="PRO_5042227228" description="galacturonan 1,4-alpha-galacturonidase" evidence="10">
    <location>
        <begin position="25"/>
        <end position="510"/>
    </location>
</feature>
<dbReference type="Pfam" id="PF10306">
    <property type="entry name" value="FLILHELTA"/>
    <property type="match status" value="1"/>
</dbReference>
<comment type="catalytic activity">
    <reaction evidence="8">
        <text>[(1-&gt;4)-alpha-D-galacturonosyl](n) + H2O = alpha-D-galacturonate + [(1-&gt;4)-alpha-D-galacturonosyl](n-1)</text>
        <dbReference type="Rhea" id="RHEA:14117"/>
        <dbReference type="Rhea" id="RHEA-COMP:14570"/>
        <dbReference type="Rhea" id="RHEA-COMP:14572"/>
        <dbReference type="ChEBI" id="CHEBI:15377"/>
        <dbReference type="ChEBI" id="CHEBI:58658"/>
        <dbReference type="ChEBI" id="CHEBI:140523"/>
        <dbReference type="EC" id="3.2.1.67"/>
    </reaction>
</comment>
<dbReference type="EMBL" id="JANAWD010000231">
    <property type="protein sequence ID" value="KAJ3483366.1"/>
    <property type="molecule type" value="Genomic_DNA"/>
</dbReference>
<evidence type="ECO:0000256" key="10">
    <source>
        <dbReference type="SAM" id="SignalP"/>
    </source>
</evidence>
<protein>
    <recommendedName>
        <fullName evidence="7">galacturonan 1,4-alpha-galacturonidase</fullName>
        <ecNumber evidence="7">3.2.1.67</ecNumber>
    </recommendedName>
</protein>
<evidence type="ECO:0000256" key="6">
    <source>
        <dbReference type="ARBA" id="ARBA00037312"/>
    </source>
</evidence>
<evidence type="ECO:0000256" key="8">
    <source>
        <dbReference type="ARBA" id="ARBA00048766"/>
    </source>
</evidence>
<name>A0AAD5YI49_9APHY</name>
<dbReference type="GO" id="GO:0005576">
    <property type="term" value="C:extracellular region"/>
    <property type="evidence" value="ECO:0007669"/>
    <property type="project" value="UniProtKB-SubCell"/>
</dbReference>
<comment type="subcellular location">
    <subcellularLocation>
        <location evidence="1">Secreted</location>
    </subcellularLocation>
</comment>
<reference evidence="11" key="1">
    <citation type="submission" date="2022-07" db="EMBL/GenBank/DDBJ databases">
        <title>Genome Sequence of Physisporinus lineatus.</title>
        <authorList>
            <person name="Buettner E."/>
        </authorList>
    </citation>
    <scope>NUCLEOTIDE SEQUENCE</scope>
    <source>
        <strain evidence="11">VT162</strain>
    </source>
</reference>
<sequence length="510" mass="54325">MYAKMFPSAFIVLVSLLLSSTLQASILQSRQAGTCTVTTDTALISAANDPTCGTVVVPKGLILTVFQGLNFTGIQDKHFNIQGNIQFVSNVNFWVTNALTVPGPILGQTQRTFWVISGKNILIDGGGSVSGSGAEQPWFAAYARDHSIPRPIILTLYQSSNVTVQDVQFNFAPKWHHLLPENAGNCVSILQNTTNVLASGITAFGSGMSIGPIGGTSGVFDFVENVTMTFLSSTFSPSLRLIGHGSQCFQGDETYCDNFPSNTLIQDVTFNNITGTTTGIAQATVASLECSPGGTCSNIIVNDLSLARVIAQHFMSGPPSSSTPRPRFAPYRDALNAISTRTRTPLPSLIFSFAILHELTAILPVVGFFFAARGLGVGERVVQAVASTNSNDDAGAGQRSWVRGKGREWVDEGSIWVEKVGSRYGVFGFEKKTKEEREAVARAAALDGSEKGSAVSAKIAGDAANAIVAYGLTKALLPVRVGLSLYLSPAFSRRIVEPIRLVIVSPFRKS</sequence>
<evidence type="ECO:0000256" key="5">
    <source>
        <dbReference type="ARBA" id="ARBA00023326"/>
    </source>
</evidence>
<dbReference type="Gene3D" id="2.160.20.10">
    <property type="entry name" value="Single-stranded right-handed beta-helix, Pectin lyase-like"/>
    <property type="match status" value="2"/>
</dbReference>
<dbReference type="GO" id="GO:0047911">
    <property type="term" value="F:galacturan 1,4-alpha-galacturonidase activity"/>
    <property type="evidence" value="ECO:0007669"/>
    <property type="project" value="UniProtKB-EC"/>
</dbReference>
<evidence type="ECO:0000256" key="7">
    <source>
        <dbReference type="ARBA" id="ARBA00038933"/>
    </source>
</evidence>
<keyword evidence="2" id="KW-0964">Secreted</keyword>
<gene>
    <name evidence="11" type="ORF">NLI96_g6375</name>
</gene>
<evidence type="ECO:0000313" key="11">
    <source>
        <dbReference type="EMBL" id="KAJ3483366.1"/>
    </source>
</evidence>
<dbReference type="EC" id="3.2.1.67" evidence="7"/>
<proteinExistence type="predicted"/>
<comment type="function">
    <text evidence="6">Specific in hydrolyzing the terminal glycosidic bond of polygalacturonic acid and oligogalacturonates.</text>
</comment>
<evidence type="ECO:0000256" key="9">
    <source>
        <dbReference type="SAM" id="Phobius"/>
    </source>
</evidence>
<evidence type="ECO:0000256" key="1">
    <source>
        <dbReference type="ARBA" id="ARBA00004613"/>
    </source>
</evidence>
<dbReference type="InterPro" id="IPR018811">
    <property type="entry name" value="MRX11"/>
</dbReference>
<evidence type="ECO:0000256" key="2">
    <source>
        <dbReference type="ARBA" id="ARBA00022525"/>
    </source>
</evidence>
<feature type="transmembrane region" description="Helical" evidence="9">
    <location>
        <begin position="349"/>
        <end position="371"/>
    </location>
</feature>
<organism evidence="11 12">
    <name type="scientific">Meripilus lineatus</name>
    <dbReference type="NCBI Taxonomy" id="2056292"/>
    <lineage>
        <taxon>Eukaryota</taxon>
        <taxon>Fungi</taxon>
        <taxon>Dikarya</taxon>
        <taxon>Basidiomycota</taxon>
        <taxon>Agaricomycotina</taxon>
        <taxon>Agaricomycetes</taxon>
        <taxon>Polyporales</taxon>
        <taxon>Meripilaceae</taxon>
        <taxon>Meripilus</taxon>
    </lineage>
</organism>
<keyword evidence="9" id="KW-1133">Transmembrane helix</keyword>
<keyword evidence="9" id="KW-0812">Transmembrane</keyword>
<dbReference type="InterPro" id="IPR011050">
    <property type="entry name" value="Pectin_lyase_fold/virulence"/>
</dbReference>
<dbReference type="PANTHER" id="PTHR31736:SF12">
    <property type="entry name" value="EXO-POLYGALACTURONASE, PUTATIVE-RELATED"/>
    <property type="match status" value="1"/>
</dbReference>
<evidence type="ECO:0000313" key="12">
    <source>
        <dbReference type="Proteomes" id="UP001212997"/>
    </source>
</evidence>
<evidence type="ECO:0000256" key="3">
    <source>
        <dbReference type="ARBA" id="ARBA00023157"/>
    </source>
</evidence>
<feature type="signal peptide" evidence="10">
    <location>
        <begin position="1"/>
        <end position="24"/>
    </location>
</feature>
<keyword evidence="4" id="KW-0119">Carbohydrate metabolism</keyword>
<evidence type="ECO:0000256" key="4">
    <source>
        <dbReference type="ARBA" id="ARBA00023277"/>
    </source>
</evidence>
<dbReference type="InterPro" id="IPR012334">
    <property type="entry name" value="Pectin_lyas_fold"/>
</dbReference>
<dbReference type="SUPFAM" id="SSF51126">
    <property type="entry name" value="Pectin lyase-like"/>
    <property type="match status" value="1"/>
</dbReference>
<comment type="caution">
    <text evidence="11">The sequence shown here is derived from an EMBL/GenBank/DDBJ whole genome shotgun (WGS) entry which is preliminary data.</text>
</comment>
<keyword evidence="10" id="KW-0732">Signal</keyword>
<keyword evidence="12" id="KW-1185">Reference proteome</keyword>
<dbReference type="AlphaFoldDB" id="A0AAD5YI49"/>
<dbReference type="PANTHER" id="PTHR31736">
    <property type="match status" value="1"/>
</dbReference>
<keyword evidence="5" id="KW-0624">Polysaccharide degradation</keyword>
<keyword evidence="9" id="KW-0472">Membrane</keyword>
<keyword evidence="3" id="KW-1015">Disulfide bond</keyword>
<dbReference type="Proteomes" id="UP001212997">
    <property type="component" value="Unassembled WGS sequence"/>
</dbReference>